<comment type="subcellular location">
    <subcellularLocation>
        <location evidence="1">Cell membrane</location>
        <topology evidence="1">Multi-pass membrane protein</topology>
    </subcellularLocation>
</comment>
<dbReference type="InterPro" id="IPR050927">
    <property type="entry name" value="TRPM"/>
</dbReference>
<dbReference type="Pfam" id="PF18139">
    <property type="entry name" value="LSDAT_euk"/>
    <property type="match status" value="1"/>
</dbReference>
<dbReference type="InterPro" id="IPR041491">
    <property type="entry name" value="TRPM_SLOG"/>
</dbReference>
<evidence type="ECO:0000256" key="5">
    <source>
        <dbReference type="ARBA" id="ARBA00022568"/>
    </source>
</evidence>
<dbReference type="PROSITE" id="PS51462">
    <property type="entry name" value="NUDIX"/>
    <property type="match status" value="1"/>
</dbReference>
<keyword evidence="3" id="KW-0813">Transport</keyword>
<keyword evidence="9 14" id="KW-1133">Transmembrane helix</keyword>
<comment type="caution">
    <text evidence="16">The sequence shown here is derived from an EMBL/GenBank/DDBJ whole genome shotgun (WGS) entry which is preliminary data.</text>
</comment>
<dbReference type="SUPFAM" id="SSF55811">
    <property type="entry name" value="Nudix"/>
    <property type="match status" value="1"/>
</dbReference>
<feature type="transmembrane region" description="Helical" evidence="14">
    <location>
        <begin position="957"/>
        <end position="977"/>
    </location>
</feature>
<proteinExistence type="inferred from homology"/>
<keyword evidence="10" id="KW-0406">Ion transport</keyword>
<evidence type="ECO:0000256" key="13">
    <source>
        <dbReference type="SAM" id="MobiDB-lite"/>
    </source>
</evidence>
<feature type="transmembrane region" description="Helical" evidence="14">
    <location>
        <begin position="877"/>
        <end position="906"/>
    </location>
</feature>
<dbReference type="PANTHER" id="PTHR13800:SF12">
    <property type="entry name" value="TRANSIENT RECEPTOR POTENTIAL CATION CHANNEL SUBFAMILY M MEMBER-LIKE 2"/>
    <property type="match status" value="1"/>
</dbReference>
<keyword evidence="4" id="KW-1003">Cell membrane</keyword>
<keyword evidence="6" id="KW-0107">Calcium channel</keyword>
<dbReference type="Proteomes" id="UP000242188">
    <property type="component" value="Unassembled WGS sequence"/>
</dbReference>
<dbReference type="Gene3D" id="3.90.79.10">
    <property type="entry name" value="Nucleoside Triphosphate Pyrophosphohydrolase"/>
    <property type="match status" value="1"/>
</dbReference>
<evidence type="ECO:0000256" key="3">
    <source>
        <dbReference type="ARBA" id="ARBA00022448"/>
    </source>
</evidence>
<keyword evidence="12" id="KW-0407">Ion channel</keyword>
<dbReference type="STRING" id="6573.A0A210QBG0"/>
<keyword evidence="17" id="KW-1185">Reference proteome</keyword>
<organism evidence="16 17">
    <name type="scientific">Mizuhopecten yessoensis</name>
    <name type="common">Japanese scallop</name>
    <name type="synonym">Patinopecten yessoensis</name>
    <dbReference type="NCBI Taxonomy" id="6573"/>
    <lineage>
        <taxon>Eukaryota</taxon>
        <taxon>Metazoa</taxon>
        <taxon>Spiralia</taxon>
        <taxon>Lophotrochozoa</taxon>
        <taxon>Mollusca</taxon>
        <taxon>Bivalvia</taxon>
        <taxon>Autobranchia</taxon>
        <taxon>Pteriomorphia</taxon>
        <taxon>Pectinida</taxon>
        <taxon>Pectinoidea</taxon>
        <taxon>Pectinidae</taxon>
        <taxon>Mizuhopecten</taxon>
    </lineage>
</organism>
<sequence length="1641" mass="186452">MARVGPFGQEIEMNEGEPPDKNVGSSIESLHYIETAVSADNVGAVPPLNVISKEVKWIKNNIRRRHCRRIVEKAPKTDQLPPLRIPNSIKSQETAGVPVSNDALCQCGYPMSAHPHTRPHDGFPSDSWKVDTNTYSLPTDAFGEVEFVGYGQTERKYVRVDVKTKTNDMLKLMMDIWGLDKPNLLISVTGGAKNFHMTTRLKEVFRRGLMKVAKSTGAWIITGGTNTGVMKHVGEAVRDYGLTSVSSTPVVAIGVATWGVIQNKQELVSKDGNGKWPARYRIEKEAKVRESCLDPNHTHFILVDNGTQHNFGVEIPFRAELEQTVANMKTDASKDAVSVPIVLLVLQGGPNTLQTVKQAVHNNTPIVVVEGSGKAADILAYAYNNSGEEEIEVTDHDGNILTQMRTLFDDALSSQIQEMVLDAYGTKNLVNNCGVVKDCLEKRDLINVFKLSTSIGSQKDIDVPILHALLKANKGQDFHQLRLALAWNRIDIAKSEIFTDDKLWPSGSLDEIMLLAIDLNRVDFVEMFLDNGVSLKDFLTVKVLLQLYNSVQKNSLLYTLLQKMKKKADNKEKYIGLTEVGMLLQYLLGDFYIPLYLREEYFSRIDAELELDGVSSRPQAEANFKHGMLGVALVMGNAMAGPVDEYRQDFENPYQELFTWAVLQNRQGMAKLFWKQGKEPTAAALVAYGLMTAMAKKTDDCELARKYRINADEFCDLSVNVLNECYELDESKAQDLLVRELEHWGSATCVLIAVETDNKQFISQTACQSLLNSVWMGKLSLDNGTISMLACVLFPPLLLIFMKYKDVDDPNNSPTSNSQTDSQVKDGEKVLTRRQTQPLFSRAQTMLHLKPAEMTKAEAENANKNQPRKYNILQKFYLFYTSPVIIFVYNVLSYLTFLGLFSYVLLIKMSKDVSIQEIILMVWVFSIFAEEIRQVMTSASKTFQTKLQSYITDKWNVLDVVTIFFFVCGTILRFLPYDSTLEAARVILALNLITFFFRILHIFSVHKELGPKLVMIARMFFDLLYFVIILMVFVVAYGIAAYSILYPKSEFTFALVIGVIKMAYWNLYGELFLEDLEQTEPGCTFDPVLYSNDTLPRCPTEVGSYVVPWLMGLYVLFSNILLLNLLIAMFSYTFQKIQDNTDLHWCFQRYFLIYEYYSRPTLFPPFVLISHLILITKWIIRKCCNKFVQKEDSILIKKIPNEREIIQWENVIADAYLTRKELSEGENLDNRIKLMHDRMEILMSKVEDIQDDQQNAAFVQMSAPAITQQAVSRPTSQQTVTAKIPPQLERRIGSVEEQMTLTCKALSWIVQSLQENDMAAKRSPPLLPELQTRGETDIRKRKQEQDLALTIIEKKRELHYRSRSSPYPGCSVTRFFVPDDMVFWEIPFPDYNPVKYLSPEVKANPYWADKEELIDLPPNKREGKIKFNTFDYSCLVDRTSHLGDYKTINGLPLNPFGRTGIVGRGLLGRWGPNHCGDPIVTRWKRDNKGQIIKTGGKPLLEFVSIRRTDNQMWSLPGGMCEPGQQIHECLRAEFSEEALGSLINNEDHKKELNTKLDKMFKIGKEVWRGYADDPRNTDNAWLETLVFHYHDNDGSILNNFVLRAGETVESASWSTAASSLQLHGAHLFYLKKVVEKLDAAF</sequence>
<feature type="transmembrane region" description="Helical" evidence="14">
    <location>
        <begin position="1023"/>
        <end position="1045"/>
    </location>
</feature>
<dbReference type="Pfam" id="PF25508">
    <property type="entry name" value="TRPM2"/>
    <property type="match status" value="1"/>
</dbReference>
<keyword evidence="16" id="KW-0675">Receptor</keyword>
<feature type="transmembrane region" description="Helical" evidence="14">
    <location>
        <begin position="784"/>
        <end position="802"/>
    </location>
</feature>
<evidence type="ECO:0000259" key="15">
    <source>
        <dbReference type="PROSITE" id="PS51462"/>
    </source>
</evidence>
<feature type="transmembrane region" description="Helical" evidence="14">
    <location>
        <begin position="1162"/>
        <end position="1180"/>
    </location>
</feature>
<feature type="region of interest" description="Disordered" evidence="13">
    <location>
        <begin position="1"/>
        <end position="23"/>
    </location>
</feature>
<gene>
    <name evidence="16" type="ORF">KP79_PYT03760</name>
</gene>
<evidence type="ECO:0000313" key="16">
    <source>
        <dbReference type="EMBL" id="OWF46068.1"/>
    </source>
</evidence>
<dbReference type="InterPro" id="IPR005821">
    <property type="entry name" value="Ion_trans_dom"/>
</dbReference>
<feature type="domain" description="Nudix hydrolase" evidence="15">
    <location>
        <begin position="1483"/>
        <end position="1638"/>
    </location>
</feature>
<dbReference type="EMBL" id="NEDP02004288">
    <property type="protein sequence ID" value="OWF46068.1"/>
    <property type="molecule type" value="Genomic_DNA"/>
</dbReference>
<dbReference type="InterPro" id="IPR015797">
    <property type="entry name" value="NUDIX_hydrolase-like_dom_sf"/>
</dbReference>
<dbReference type="PANTHER" id="PTHR13800">
    <property type="entry name" value="TRANSIENT RECEPTOR POTENTIAL CATION CHANNEL, SUBFAMILY M, MEMBER 6"/>
    <property type="match status" value="1"/>
</dbReference>
<evidence type="ECO:0000313" key="17">
    <source>
        <dbReference type="Proteomes" id="UP000242188"/>
    </source>
</evidence>
<evidence type="ECO:0000256" key="10">
    <source>
        <dbReference type="ARBA" id="ARBA00023065"/>
    </source>
</evidence>
<protein>
    <submittedName>
        <fullName evidence="16">Transient receptor potential cation channel subfamily M member 2</fullName>
    </submittedName>
</protein>
<feature type="transmembrane region" description="Helical" evidence="14">
    <location>
        <begin position="983"/>
        <end position="1003"/>
    </location>
</feature>
<dbReference type="CDD" id="cd03670">
    <property type="entry name" value="NUDIX_ADPRase_Nudt9"/>
    <property type="match status" value="1"/>
</dbReference>
<keyword evidence="7 14" id="KW-0812">Transmembrane</keyword>
<reference evidence="16 17" key="1">
    <citation type="journal article" date="2017" name="Nat. Ecol. Evol.">
        <title>Scallop genome provides insights into evolution of bilaterian karyotype and development.</title>
        <authorList>
            <person name="Wang S."/>
            <person name="Zhang J."/>
            <person name="Jiao W."/>
            <person name="Li J."/>
            <person name="Xun X."/>
            <person name="Sun Y."/>
            <person name="Guo X."/>
            <person name="Huan P."/>
            <person name="Dong B."/>
            <person name="Zhang L."/>
            <person name="Hu X."/>
            <person name="Sun X."/>
            <person name="Wang J."/>
            <person name="Zhao C."/>
            <person name="Wang Y."/>
            <person name="Wang D."/>
            <person name="Huang X."/>
            <person name="Wang R."/>
            <person name="Lv J."/>
            <person name="Li Y."/>
            <person name="Zhang Z."/>
            <person name="Liu B."/>
            <person name="Lu W."/>
            <person name="Hui Y."/>
            <person name="Liang J."/>
            <person name="Zhou Z."/>
            <person name="Hou R."/>
            <person name="Li X."/>
            <person name="Liu Y."/>
            <person name="Li H."/>
            <person name="Ning X."/>
            <person name="Lin Y."/>
            <person name="Zhao L."/>
            <person name="Xing Q."/>
            <person name="Dou J."/>
            <person name="Li Y."/>
            <person name="Mao J."/>
            <person name="Guo H."/>
            <person name="Dou H."/>
            <person name="Li T."/>
            <person name="Mu C."/>
            <person name="Jiang W."/>
            <person name="Fu Q."/>
            <person name="Fu X."/>
            <person name="Miao Y."/>
            <person name="Liu J."/>
            <person name="Yu Q."/>
            <person name="Li R."/>
            <person name="Liao H."/>
            <person name="Li X."/>
            <person name="Kong Y."/>
            <person name="Jiang Z."/>
            <person name="Chourrout D."/>
            <person name="Li R."/>
            <person name="Bao Z."/>
        </authorList>
    </citation>
    <scope>NUCLEOTIDE SEQUENCE [LARGE SCALE GENOMIC DNA]</scope>
    <source>
        <strain evidence="16 17">PY_sf001</strain>
    </source>
</reference>
<keyword evidence="5" id="KW-0109">Calcium transport</keyword>
<dbReference type="InterPro" id="IPR057366">
    <property type="entry name" value="TRPM-like"/>
</dbReference>
<evidence type="ECO:0000256" key="14">
    <source>
        <dbReference type="SAM" id="Phobius"/>
    </source>
</evidence>
<evidence type="ECO:0000256" key="2">
    <source>
        <dbReference type="ARBA" id="ARBA00009501"/>
    </source>
</evidence>
<feature type="transmembrane region" description="Helical" evidence="14">
    <location>
        <begin position="918"/>
        <end position="936"/>
    </location>
</feature>
<evidence type="ECO:0000256" key="11">
    <source>
        <dbReference type="ARBA" id="ARBA00023136"/>
    </source>
</evidence>
<comment type="similarity">
    <text evidence="2">Belongs to the transient receptor (TC 1.A.4) family. LTrpC subfamily. TRPM2 sub-subfamily.</text>
</comment>
<dbReference type="InterPro" id="IPR000086">
    <property type="entry name" value="NUDIX_hydrolase_dom"/>
</dbReference>
<evidence type="ECO:0000256" key="1">
    <source>
        <dbReference type="ARBA" id="ARBA00004651"/>
    </source>
</evidence>
<dbReference type="OrthoDB" id="310870at2759"/>
<dbReference type="GO" id="GO:0005886">
    <property type="term" value="C:plasma membrane"/>
    <property type="evidence" value="ECO:0007669"/>
    <property type="project" value="UniProtKB-SubCell"/>
</dbReference>
<dbReference type="GO" id="GO:0099604">
    <property type="term" value="F:ligand-gated calcium channel activity"/>
    <property type="evidence" value="ECO:0007669"/>
    <property type="project" value="TreeGrafter"/>
</dbReference>
<accession>A0A210QBG0</accession>
<name>A0A210QBG0_MIZYE</name>
<dbReference type="Pfam" id="PF25969">
    <property type="entry name" value="NUDT9_N"/>
    <property type="match status" value="1"/>
</dbReference>
<evidence type="ECO:0000256" key="12">
    <source>
        <dbReference type="ARBA" id="ARBA00023303"/>
    </source>
</evidence>
<dbReference type="SMR" id="A0A210QBG0"/>
<dbReference type="Pfam" id="PF00520">
    <property type="entry name" value="Ion_trans"/>
    <property type="match status" value="1"/>
</dbReference>
<evidence type="ECO:0000256" key="7">
    <source>
        <dbReference type="ARBA" id="ARBA00022692"/>
    </source>
</evidence>
<keyword evidence="11 14" id="KW-0472">Membrane</keyword>
<evidence type="ECO:0000256" key="8">
    <source>
        <dbReference type="ARBA" id="ARBA00022837"/>
    </source>
</evidence>
<feature type="transmembrane region" description="Helical" evidence="14">
    <location>
        <begin position="1113"/>
        <end position="1134"/>
    </location>
</feature>
<evidence type="ECO:0000256" key="9">
    <source>
        <dbReference type="ARBA" id="ARBA00022989"/>
    </source>
</evidence>
<evidence type="ECO:0000256" key="6">
    <source>
        <dbReference type="ARBA" id="ARBA00022673"/>
    </source>
</evidence>
<keyword evidence="8" id="KW-0106">Calcium</keyword>
<evidence type="ECO:0000256" key="4">
    <source>
        <dbReference type="ARBA" id="ARBA00022475"/>
    </source>
</evidence>